<evidence type="ECO:0000313" key="4">
    <source>
        <dbReference type="EMBL" id="BDW87175.1"/>
    </source>
</evidence>
<gene>
    <name evidence="4" type="ORF">MACH21_33520</name>
</gene>
<sequence length="108" mass="11047">MIDRARLDGLRQDIGEEDFADLACVFVAEMSDHLDRLGGDPASAMAEDFHFLRGSAANLGLAAMADACARAEAACKAGTAPDIAAIAEIFALSLDAIAPDIPGLASAA</sequence>
<proteinExistence type="predicted"/>
<keyword evidence="2" id="KW-0597">Phosphoprotein</keyword>
<reference evidence="4 5" key="1">
    <citation type="submission" date="2023-01" db="EMBL/GenBank/DDBJ databases">
        <title>Complete genome sequence of Roseicyclus marinus strain Dej080120_10.</title>
        <authorList>
            <person name="Ueki S."/>
            <person name="Maruyama F."/>
        </authorList>
    </citation>
    <scope>NUCLEOTIDE SEQUENCE [LARGE SCALE GENOMIC DNA]</scope>
    <source>
        <strain evidence="4 5">Dej080120_10</strain>
    </source>
</reference>
<dbReference type="Pfam" id="PF01627">
    <property type="entry name" value="Hpt"/>
    <property type="match status" value="1"/>
</dbReference>
<dbReference type="AlphaFoldDB" id="A0AA48HG93"/>
<evidence type="ECO:0000256" key="1">
    <source>
        <dbReference type="ARBA" id="ARBA00023012"/>
    </source>
</evidence>
<evidence type="ECO:0000259" key="3">
    <source>
        <dbReference type="PROSITE" id="PS50894"/>
    </source>
</evidence>
<dbReference type="InterPro" id="IPR036641">
    <property type="entry name" value="HPT_dom_sf"/>
</dbReference>
<keyword evidence="1" id="KW-0902">Two-component regulatory system</keyword>
<feature type="modified residue" description="Phosphohistidine" evidence="2">
    <location>
        <position position="50"/>
    </location>
</feature>
<protein>
    <recommendedName>
        <fullName evidence="3">HPt domain-containing protein</fullName>
    </recommendedName>
</protein>
<accession>A0AA48HG93</accession>
<dbReference type="SMART" id="SM00073">
    <property type="entry name" value="HPT"/>
    <property type="match status" value="1"/>
</dbReference>
<dbReference type="PROSITE" id="PS50894">
    <property type="entry name" value="HPT"/>
    <property type="match status" value="1"/>
</dbReference>
<dbReference type="SUPFAM" id="SSF47226">
    <property type="entry name" value="Histidine-containing phosphotransfer domain, HPT domain"/>
    <property type="match status" value="1"/>
</dbReference>
<dbReference type="Proteomes" id="UP001337723">
    <property type="component" value="Chromosome"/>
</dbReference>
<dbReference type="GO" id="GO:0000160">
    <property type="term" value="P:phosphorelay signal transduction system"/>
    <property type="evidence" value="ECO:0007669"/>
    <property type="project" value="UniProtKB-KW"/>
</dbReference>
<evidence type="ECO:0000256" key="2">
    <source>
        <dbReference type="PROSITE-ProRule" id="PRU00110"/>
    </source>
</evidence>
<dbReference type="GO" id="GO:0004672">
    <property type="term" value="F:protein kinase activity"/>
    <property type="evidence" value="ECO:0007669"/>
    <property type="project" value="UniProtKB-ARBA"/>
</dbReference>
<name>A0AA48HG93_9RHOB</name>
<keyword evidence="5" id="KW-1185">Reference proteome</keyword>
<dbReference type="EMBL" id="AP027266">
    <property type="protein sequence ID" value="BDW87175.1"/>
    <property type="molecule type" value="Genomic_DNA"/>
</dbReference>
<dbReference type="KEGG" id="rmai:MACH21_33520"/>
<dbReference type="RefSeq" id="WP_338273255.1">
    <property type="nucleotide sequence ID" value="NZ_AP027266.1"/>
</dbReference>
<dbReference type="InterPro" id="IPR008207">
    <property type="entry name" value="Sig_transdc_His_kin_Hpt_dom"/>
</dbReference>
<organism evidence="4 5">
    <name type="scientific">Roseicyclus marinus</name>
    <dbReference type="NCBI Taxonomy" id="2161673"/>
    <lineage>
        <taxon>Bacteria</taxon>
        <taxon>Pseudomonadati</taxon>
        <taxon>Pseudomonadota</taxon>
        <taxon>Alphaproteobacteria</taxon>
        <taxon>Rhodobacterales</taxon>
        <taxon>Roseobacteraceae</taxon>
        <taxon>Roseicyclus</taxon>
    </lineage>
</organism>
<evidence type="ECO:0000313" key="5">
    <source>
        <dbReference type="Proteomes" id="UP001337723"/>
    </source>
</evidence>
<feature type="domain" description="HPt" evidence="3">
    <location>
        <begin position="8"/>
        <end position="104"/>
    </location>
</feature>
<dbReference type="Gene3D" id="1.20.120.160">
    <property type="entry name" value="HPT domain"/>
    <property type="match status" value="1"/>
</dbReference>